<dbReference type="OrthoDB" id="1659429at2759"/>
<organism evidence="1 2">
    <name type="scientific">Brassica carinata</name>
    <name type="common">Ethiopian mustard</name>
    <name type="synonym">Abyssinian cabbage</name>
    <dbReference type="NCBI Taxonomy" id="52824"/>
    <lineage>
        <taxon>Eukaryota</taxon>
        <taxon>Viridiplantae</taxon>
        <taxon>Streptophyta</taxon>
        <taxon>Embryophyta</taxon>
        <taxon>Tracheophyta</taxon>
        <taxon>Spermatophyta</taxon>
        <taxon>Magnoliopsida</taxon>
        <taxon>eudicotyledons</taxon>
        <taxon>Gunneridae</taxon>
        <taxon>Pentapetalae</taxon>
        <taxon>rosids</taxon>
        <taxon>malvids</taxon>
        <taxon>Brassicales</taxon>
        <taxon>Brassicaceae</taxon>
        <taxon>Brassiceae</taxon>
        <taxon>Brassica</taxon>
    </lineage>
</organism>
<name>A0A8X7RFV2_BRACI</name>
<evidence type="ECO:0000313" key="1">
    <source>
        <dbReference type="EMBL" id="KAG2286135.1"/>
    </source>
</evidence>
<sequence length="122" mass="13988">MSFTLDYLDNLRKRELLTEQGDTITFESEVRIMQTLIVKNKYCRWTGLTLEVVLDDGQQKTYVIGKEGLPYTFTILFMVDTDYGFLASKFLLERCVFGTTGILLDNPLVIAKSFEVTELPSI</sequence>
<accession>A0A8X7RFV2</accession>
<dbReference type="EMBL" id="JAAMPC010000010">
    <property type="protein sequence ID" value="KAG2286135.1"/>
    <property type="molecule type" value="Genomic_DNA"/>
</dbReference>
<protein>
    <submittedName>
        <fullName evidence="1">Uncharacterized protein</fullName>
    </submittedName>
</protein>
<comment type="caution">
    <text evidence="1">The sequence shown here is derived from an EMBL/GenBank/DDBJ whole genome shotgun (WGS) entry which is preliminary data.</text>
</comment>
<keyword evidence="2" id="KW-1185">Reference proteome</keyword>
<gene>
    <name evidence="1" type="ORF">Bca52824_045739</name>
</gene>
<evidence type="ECO:0000313" key="2">
    <source>
        <dbReference type="Proteomes" id="UP000886595"/>
    </source>
</evidence>
<reference evidence="1 2" key="1">
    <citation type="submission" date="2020-02" db="EMBL/GenBank/DDBJ databases">
        <authorList>
            <person name="Ma Q."/>
            <person name="Huang Y."/>
            <person name="Song X."/>
            <person name="Pei D."/>
        </authorList>
    </citation>
    <scope>NUCLEOTIDE SEQUENCE [LARGE SCALE GENOMIC DNA]</scope>
    <source>
        <strain evidence="1">Sxm20200214</strain>
        <tissue evidence="1">Leaf</tissue>
    </source>
</reference>
<proteinExistence type="predicted"/>
<dbReference type="Proteomes" id="UP000886595">
    <property type="component" value="Unassembled WGS sequence"/>
</dbReference>
<dbReference type="AlphaFoldDB" id="A0A8X7RFV2"/>